<gene>
    <name evidence="4" type="ORF">CYFUS_002639</name>
</gene>
<evidence type="ECO:0000313" key="4">
    <source>
        <dbReference type="EMBL" id="ATB37218.1"/>
    </source>
</evidence>
<evidence type="ECO:0000256" key="2">
    <source>
        <dbReference type="SAM" id="MobiDB-lite"/>
    </source>
</evidence>
<evidence type="ECO:0000259" key="3">
    <source>
        <dbReference type="Pfam" id="PF04909"/>
    </source>
</evidence>
<dbReference type="KEGG" id="cfus:CYFUS_002639"/>
<dbReference type="GO" id="GO:0005829">
    <property type="term" value="C:cytosol"/>
    <property type="evidence" value="ECO:0007669"/>
    <property type="project" value="TreeGrafter"/>
</dbReference>
<dbReference type="InterPro" id="IPR032466">
    <property type="entry name" value="Metal_Hydrolase"/>
</dbReference>
<dbReference type="AlphaFoldDB" id="A0A250J134"/>
<proteinExistence type="predicted"/>
<keyword evidence="4" id="KW-0378">Hydrolase</keyword>
<dbReference type="PANTHER" id="PTHR21240:SF30">
    <property type="entry name" value="AMIDOHYDROLASE-RELATED DOMAIN-CONTAINING PROTEIN-RELATED"/>
    <property type="match status" value="1"/>
</dbReference>
<feature type="domain" description="Amidohydrolase-related" evidence="3">
    <location>
        <begin position="35"/>
        <end position="126"/>
    </location>
</feature>
<dbReference type="GO" id="GO:0016831">
    <property type="term" value="F:carboxy-lyase activity"/>
    <property type="evidence" value="ECO:0007669"/>
    <property type="project" value="InterPro"/>
</dbReference>
<sequence>MEHLSFIALEEHYTYAPVSRSNPILETFKQTGHPAAERLGDLGAGRLVQMDRVGIRYQLLSLLDPGVQELDNSKSDAARLAREANDALVRAIQAHPDRLGGFAALATQDPETAALELRRALKELGHHRGVRRPNPGLAIPGRERDREY</sequence>
<keyword evidence="1" id="KW-0456">Lyase</keyword>
<feature type="region of interest" description="Disordered" evidence="2">
    <location>
        <begin position="126"/>
        <end position="148"/>
    </location>
</feature>
<organism evidence="4 5">
    <name type="scientific">Cystobacter fuscus</name>
    <dbReference type="NCBI Taxonomy" id="43"/>
    <lineage>
        <taxon>Bacteria</taxon>
        <taxon>Pseudomonadati</taxon>
        <taxon>Myxococcota</taxon>
        <taxon>Myxococcia</taxon>
        <taxon>Myxococcales</taxon>
        <taxon>Cystobacterineae</taxon>
        <taxon>Archangiaceae</taxon>
        <taxon>Cystobacter</taxon>
    </lineage>
</organism>
<dbReference type="Gene3D" id="3.20.20.140">
    <property type="entry name" value="Metal-dependent hydrolases"/>
    <property type="match status" value="1"/>
</dbReference>
<dbReference type="RefSeq" id="WP_095985564.1">
    <property type="nucleotide sequence ID" value="NZ_CP022098.1"/>
</dbReference>
<dbReference type="EMBL" id="CP022098">
    <property type="protein sequence ID" value="ATB37218.1"/>
    <property type="molecule type" value="Genomic_DNA"/>
</dbReference>
<dbReference type="InterPro" id="IPR032465">
    <property type="entry name" value="ACMSD"/>
</dbReference>
<dbReference type="Proteomes" id="UP000217257">
    <property type="component" value="Chromosome"/>
</dbReference>
<dbReference type="GO" id="GO:0019748">
    <property type="term" value="P:secondary metabolic process"/>
    <property type="evidence" value="ECO:0007669"/>
    <property type="project" value="TreeGrafter"/>
</dbReference>
<protein>
    <submittedName>
        <fullName evidence="4">Hydrolase</fullName>
    </submittedName>
</protein>
<dbReference type="Pfam" id="PF04909">
    <property type="entry name" value="Amidohydro_2"/>
    <property type="match status" value="1"/>
</dbReference>
<name>A0A250J134_9BACT</name>
<dbReference type="InterPro" id="IPR006680">
    <property type="entry name" value="Amidohydro-rel"/>
</dbReference>
<dbReference type="SUPFAM" id="SSF51556">
    <property type="entry name" value="Metallo-dependent hydrolases"/>
    <property type="match status" value="1"/>
</dbReference>
<accession>A0A250J134</accession>
<dbReference type="PANTHER" id="PTHR21240">
    <property type="entry name" value="2-AMINO-3-CARBOXYLMUCONATE-6-SEMIALDEHYDE DECARBOXYLASE"/>
    <property type="match status" value="1"/>
</dbReference>
<reference evidence="4 5" key="1">
    <citation type="submission" date="2017-06" db="EMBL/GenBank/DDBJ databases">
        <title>Sequencing and comparative analysis of myxobacterial genomes.</title>
        <authorList>
            <person name="Rupp O."/>
            <person name="Goesmann A."/>
            <person name="Sogaard-Andersen L."/>
        </authorList>
    </citation>
    <scope>NUCLEOTIDE SEQUENCE [LARGE SCALE GENOMIC DNA]</scope>
    <source>
        <strain evidence="4 5">DSM 52655</strain>
    </source>
</reference>
<evidence type="ECO:0000256" key="1">
    <source>
        <dbReference type="ARBA" id="ARBA00023239"/>
    </source>
</evidence>
<dbReference type="GO" id="GO:0016787">
    <property type="term" value="F:hydrolase activity"/>
    <property type="evidence" value="ECO:0007669"/>
    <property type="project" value="UniProtKB-KW"/>
</dbReference>
<evidence type="ECO:0000313" key="5">
    <source>
        <dbReference type="Proteomes" id="UP000217257"/>
    </source>
</evidence>